<gene>
    <name evidence="6" type="primary">LOC107795998</name>
</gene>
<evidence type="ECO:0000256" key="3">
    <source>
        <dbReference type="ARBA" id="ARBA00022679"/>
    </source>
</evidence>
<dbReference type="SUPFAM" id="SSF53756">
    <property type="entry name" value="UDP-Glycosyltransferase/glycogen phosphorylase"/>
    <property type="match status" value="1"/>
</dbReference>
<dbReference type="Pfam" id="PF26168">
    <property type="entry name" value="Glyco_transf_N"/>
    <property type="match status" value="1"/>
</dbReference>
<dbReference type="GO" id="GO:0035251">
    <property type="term" value="F:UDP-glucosyltransferase activity"/>
    <property type="evidence" value="ECO:0000318"/>
    <property type="project" value="GO_Central"/>
</dbReference>
<name>A0A1S4AC59_TOBAC</name>
<dbReference type="OrthoDB" id="550202at2759"/>
<dbReference type="RefSeq" id="XP_016474191.1">
    <property type="nucleotide sequence ID" value="XM_016618705.1"/>
</dbReference>
<dbReference type="Proteomes" id="UP000790787">
    <property type="component" value="Chromosome 2"/>
</dbReference>
<keyword evidence="2" id="KW-0328">Glycosyltransferase</keyword>
<accession>A0A1S4AC59</accession>
<evidence type="ECO:0000259" key="4">
    <source>
        <dbReference type="Pfam" id="PF26168"/>
    </source>
</evidence>
<dbReference type="PANTHER" id="PTHR48044:SF15">
    <property type="entry name" value="ZEATIN O-XYLOSYLTRANSFERASE-LIKE"/>
    <property type="match status" value="1"/>
</dbReference>
<reference evidence="6" key="2">
    <citation type="submission" date="2025-08" db="UniProtKB">
        <authorList>
            <consortium name="RefSeq"/>
        </authorList>
    </citation>
    <scope>IDENTIFICATION</scope>
    <source>
        <tissue evidence="6">Leaf</tissue>
    </source>
</reference>
<dbReference type="SMR" id="A0A1S4AC59"/>
<evidence type="ECO:0000256" key="2">
    <source>
        <dbReference type="ARBA" id="ARBA00022676"/>
    </source>
</evidence>
<dbReference type="InterPro" id="IPR058980">
    <property type="entry name" value="Glyco_transf_N"/>
</dbReference>
<dbReference type="Pfam" id="PF00201">
    <property type="entry name" value="UDPGT"/>
    <property type="match status" value="1"/>
</dbReference>
<protein>
    <submittedName>
        <fullName evidence="6">Zeatin O-xylosyltransferase-like</fullName>
    </submittedName>
</protein>
<reference evidence="5" key="1">
    <citation type="journal article" date="2014" name="Nat. Commun.">
        <title>The tobacco genome sequence and its comparison with those of tomato and potato.</title>
        <authorList>
            <person name="Sierro N."/>
            <person name="Battey J.N."/>
            <person name="Ouadi S."/>
            <person name="Bakaher N."/>
            <person name="Bovet L."/>
            <person name="Willig A."/>
            <person name="Goepfert S."/>
            <person name="Peitsch M.C."/>
            <person name="Ivanov N.V."/>
        </authorList>
    </citation>
    <scope>NUCLEOTIDE SEQUENCE [LARGE SCALE GENOMIC DNA]</scope>
</reference>
<dbReference type="PaxDb" id="4097-A0A1S4AC59"/>
<dbReference type="PANTHER" id="PTHR48044">
    <property type="entry name" value="GLYCOSYLTRANSFERASE"/>
    <property type="match status" value="1"/>
</dbReference>
<proteinExistence type="inferred from homology"/>
<feature type="domain" description="Glycosyltransferase N-terminal" evidence="4">
    <location>
        <begin position="7"/>
        <end position="237"/>
    </location>
</feature>
<dbReference type="KEGG" id="nta:107795998"/>
<dbReference type="Gene3D" id="3.40.50.2000">
    <property type="entry name" value="Glycogen Phosphorylase B"/>
    <property type="match status" value="2"/>
</dbReference>
<keyword evidence="5" id="KW-1185">Reference proteome</keyword>
<evidence type="ECO:0000256" key="1">
    <source>
        <dbReference type="ARBA" id="ARBA00009995"/>
    </source>
</evidence>
<dbReference type="InterPro" id="IPR002213">
    <property type="entry name" value="UDP_glucos_trans"/>
</dbReference>
<dbReference type="GO" id="GO:0016138">
    <property type="term" value="P:glycoside biosynthetic process"/>
    <property type="evidence" value="ECO:0007669"/>
    <property type="project" value="UniProtKB-ARBA"/>
</dbReference>
<dbReference type="CDD" id="cd03784">
    <property type="entry name" value="GT1_Gtf-like"/>
    <property type="match status" value="1"/>
</dbReference>
<evidence type="ECO:0000313" key="6">
    <source>
        <dbReference type="RefSeq" id="XP_016474191.1"/>
    </source>
</evidence>
<dbReference type="AlphaFoldDB" id="A0A1S4AC59"/>
<evidence type="ECO:0000313" key="5">
    <source>
        <dbReference type="Proteomes" id="UP000790787"/>
    </source>
</evidence>
<keyword evidence="3" id="KW-0808">Transferase</keyword>
<dbReference type="FunFam" id="3.40.50.2000:FF:000060">
    <property type="entry name" value="Glycosyltransferase"/>
    <property type="match status" value="1"/>
</dbReference>
<comment type="similarity">
    <text evidence="1">Belongs to the UDP-glycosyltransferase family.</text>
</comment>
<sequence>MAANSSNVAVVMVPFPEYGHQTPFLHLSRLISSYDIPVHYVSIGARNQELKRRLQGSNLDQFPNIQFHDLSIPSTKAEKEAEEEEEEEDEDDYMSYFASLELLGEPLCAICHELLNTCKRVVIIHDSIMLSVVQGVISITNVETYIFHVISAFTVCSLFQQVSGSAENYDLFFPLQPHIPSFQSCYPPEMLEFIEMLRDWTFKSGEIFNTCRDIEGLYLDALAKQSEKPLWGLGPLINPVYLQNDEYSASPKIVSHRCIEWLDKQPKNSVIYVSFGTARTFSLEQIIELALGLERSEQKFIWVLREADKKGNDFTTDVPKIELPIGFEDRVAERGIIARDFVPQMEILAHPSTGGYLFHSGWNSFLESLIMGVPMATWPIHSDNPFNDVLITKVLKVGLVVKDWEHRDELVRANTIENGVRDLMTSTEGEEMRQRAIELSKAIKMSVKDGGAIKKQTESFIAHITR</sequence>
<dbReference type="GeneID" id="107795998"/>
<dbReference type="RefSeq" id="XP_016474191.1">
    <property type="nucleotide sequence ID" value="XM_016618705.2"/>
</dbReference>
<organism evidence="5 6">
    <name type="scientific">Nicotiana tabacum</name>
    <name type="common">Common tobacco</name>
    <dbReference type="NCBI Taxonomy" id="4097"/>
    <lineage>
        <taxon>Eukaryota</taxon>
        <taxon>Viridiplantae</taxon>
        <taxon>Streptophyta</taxon>
        <taxon>Embryophyta</taxon>
        <taxon>Tracheophyta</taxon>
        <taxon>Spermatophyta</taxon>
        <taxon>Magnoliopsida</taxon>
        <taxon>eudicotyledons</taxon>
        <taxon>Gunneridae</taxon>
        <taxon>Pentapetalae</taxon>
        <taxon>asterids</taxon>
        <taxon>lamiids</taxon>
        <taxon>Solanales</taxon>
        <taxon>Solanaceae</taxon>
        <taxon>Nicotianoideae</taxon>
        <taxon>Nicotianeae</taxon>
        <taxon>Nicotiana</taxon>
    </lineage>
</organism>
<dbReference type="OMA" id="NDEENYM"/>